<feature type="chain" id="PRO_5015448632" description="Dihydrodipicolinate reductase" evidence="1">
    <location>
        <begin position="19"/>
        <end position="116"/>
    </location>
</feature>
<organism evidence="2 3">
    <name type="scientific">Donghicola tyrosinivorans</name>
    <dbReference type="NCBI Taxonomy" id="1652492"/>
    <lineage>
        <taxon>Bacteria</taxon>
        <taxon>Pseudomonadati</taxon>
        <taxon>Pseudomonadota</taxon>
        <taxon>Alphaproteobacteria</taxon>
        <taxon>Rhodobacterales</taxon>
        <taxon>Roseobacteraceae</taxon>
        <taxon>Donghicola</taxon>
    </lineage>
</organism>
<dbReference type="AlphaFoldDB" id="A0A2T0WYN3"/>
<evidence type="ECO:0000313" key="3">
    <source>
        <dbReference type="Proteomes" id="UP000238392"/>
    </source>
</evidence>
<proteinExistence type="predicted"/>
<keyword evidence="3" id="KW-1185">Reference proteome</keyword>
<sequence>MRYAIFLTALLAGTAANADALDVVDSKSNFVQIVKGKDLTRMGMTLQVTENGQITGRAFGKDVSGEWRWQDGYFCRSLYWGSRDLGDNCQQVAIDDGDIRFTSDRGKGQHANFDLR</sequence>
<comment type="caution">
    <text evidence="2">The sequence shown here is derived from an EMBL/GenBank/DDBJ whole genome shotgun (WGS) entry which is preliminary data.</text>
</comment>
<gene>
    <name evidence="2" type="ORF">CLV74_103402</name>
</gene>
<reference evidence="2 3" key="1">
    <citation type="submission" date="2018-03" db="EMBL/GenBank/DDBJ databases">
        <title>Genomic Encyclopedia of Archaeal and Bacterial Type Strains, Phase II (KMG-II): from individual species to whole genera.</title>
        <authorList>
            <person name="Goeker M."/>
        </authorList>
    </citation>
    <scope>NUCLEOTIDE SEQUENCE [LARGE SCALE GENOMIC DNA]</scope>
    <source>
        <strain evidence="2 3">DSM 100212</strain>
    </source>
</reference>
<evidence type="ECO:0000256" key="1">
    <source>
        <dbReference type="SAM" id="SignalP"/>
    </source>
</evidence>
<dbReference type="RefSeq" id="WP_106263466.1">
    <property type="nucleotide sequence ID" value="NZ_PVTQ01000003.1"/>
</dbReference>
<keyword evidence="1" id="KW-0732">Signal</keyword>
<evidence type="ECO:0000313" key="2">
    <source>
        <dbReference type="EMBL" id="PRY91813.1"/>
    </source>
</evidence>
<dbReference type="EMBL" id="PVTQ01000003">
    <property type="protein sequence ID" value="PRY91813.1"/>
    <property type="molecule type" value="Genomic_DNA"/>
</dbReference>
<name>A0A2T0WYN3_9RHOB</name>
<feature type="signal peptide" evidence="1">
    <location>
        <begin position="1"/>
        <end position="18"/>
    </location>
</feature>
<evidence type="ECO:0008006" key="4">
    <source>
        <dbReference type="Google" id="ProtNLM"/>
    </source>
</evidence>
<dbReference type="OrthoDB" id="7874348at2"/>
<dbReference type="Proteomes" id="UP000238392">
    <property type="component" value="Unassembled WGS sequence"/>
</dbReference>
<protein>
    <recommendedName>
        <fullName evidence="4">Dihydrodipicolinate reductase</fullName>
    </recommendedName>
</protein>
<accession>A0A2T0WYN3</accession>